<proteinExistence type="predicted"/>
<dbReference type="InterPro" id="IPR003593">
    <property type="entry name" value="AAA+_ATPase"/>
</dbReference>
<evidence type="ECO:0000256" key="3">
    <source>
        <dbReference type="ARBA" id="ARBA00022840"/>
    </source>
</evidence>
<name>A0A1H3QTY0_9BACI</name>
<accession>A0A1H3QTY0</accession>
<evidence type="ECO:0000313" key="6">
    <source>
        <dbReference type="Proteomes" id="UP000198935"/>
    </source>
</evidence>
<dbReference type="PROSITE" id="PS00211">
    <property type="entry name" value="ABC_TRANSPORTER_1"/>
    <property type="match status" value="1"/>
</dbReference>
<dbReference type="Gene3D" id="3.40.50.300">
    <property type="entry name" value="P-loop containing nucleotide triphosphate hydrolases"/>
    <property type="match status" value="1"/>
</dbReference>
<evidence type="ECO:0000256" key="2">
    <source>
        <dbReference type="ARBA" id="ARBA00022741"/>
    </source>
</evidence>
<dbReference type="InterPro" id="IPR017871">
    <property type="entry name" value="ABC_transporter-like_CS"/>
</dbReference>
<dbReference type="PROSITE" id="PS50893">
    <property type="entry name" value="ABC_TRANSPORTER_2"/>
    <property type="match status" value="1"/>
</dbReference>
<evidence type="ECO:0000256" key="1">
    <source>
        <dbReference type="ARBA" id="ARBA00022448"/>
    </source>
</evidence>
<keyword evidence="3 5" id="KW-0067">ATP-binding</keyword>
<dbReference type="SMART" id="SM00382">
    <property type="entry name" value="AAA"/>
    <property type="match status" value="1"/>
</dbReference>
<keyword evidence="1" id="KW-0813">Transport</keyword>
<keyword evidence="6" id="KW-1185">Reference proteome</keyword>
<dbReference type="Proteomes" id="UP000198935">
    <property type="component" value="Unassembled WGS sequence"/>
</dbReference>
<dbReference type="SUPFAM" id="SSF52540">
    <property type="entry name" value="P-loop containing nucleoside triphosphate hydrolases"/>
    <property type="match status" value="1"/>
</dbReference>
<dbReference type="Pfam" id="PF00005">
    <property type="entry name" value="ABC_tran"/>
    <property type="match status" value="1"/>
</dbReference>
<dbReference type="InterPro" id="IPR051782">
    <property type="entry name" value="ABC_Transporter_VariousFunc"/>
</dbReference>
<dbReference type="AlphaFoldDB" id="A0A1H3QTY0"/>
<dbReference type="GO" id="GO:0005524">
    <property type="term" value="F:ATP binding"/>
    <property type="evidence" value="ECO:0007669"/>
    <property type="project" value="UniProtKB-KW"/>
</dbReference>
<sequence>MYVLDVSITNAGYQDSRDAVRNIRFHVGAGELVGLIGANGAGKSTTIKAILDMLPVMDGEVRFPSSKRRYAYIPEQPSFYEELTLWEHIEFAAAVCNMNRSVWKSRASVLLNDFKMEHVIHHLPASFSKGMQQKLMIIVALLTEPDVYIVDEPFIGLDPRATKQFLHYIQKEKARGAGILMSTHVLDTAEKYCDSFALIDDGEMIVNGTLDHIRKYTELPGAALMDCFDKLLG</sequence>
<dbReference type="CDD" id="cd03230">
    <property type="entry name" value="ABC_DR_subfamily_A"/>
    <property type="match status" value="1"/>
</dbReference>
<dbReference type="InterPro" id="IPR003439">
    <property type="entry name" value="ABC_transporter-like_ATP-bd"/>
</dbReference>
<protein>
    <submittedName>
        <fullName evidence="5">ABC-2 type transport system ATP-binding protein</fullName>
    </submittedName>
</protein>
<dbReference type="GO" id="GO:0016887">
    <property type="term" value="F:ATP hydrolysis activity"/>
    <property type="evidence" value="ECO:0007669"/>
    <property type="project" value="InterPro"/>
</dbReference>
<dbReference type="PANTHER" id="PTHR42939:SF2">
    <property type="entry name" value="ABC-TYPE TRANSPORTER ATP-BINDING PROTEIN ECSA"/>
    <property type="match status" value="1"/>
</dbReference>
<reference evidence="6" key="1">
    <citation type="submission" date="2016-10" db="EMBL/GenBank/DDBJ databases">
        <authorList>
            <person name="Varghese N."/>
            <person name="Submissions S."/>
        </authorList>
    </citation>
    <scope>NUCLEOTIDE SEQUENCE [LARGE SCALE GENOMIC DNA]</scope>
    <source>
        <strain evidence="6">SP</strain>
    </source>
</reference>
<organism evidence="5 6">
    <name type="scientific">Evansella caseinilytica</name>
    <dbReference type="NCBI Taxonomy" id="1503961"/>
    <lineage>
        <taxon>Bacteria</taxon>
        <taxon>Bacillati</taxon>
        <taxon>Bacillota</taxon>
        <taxon>Bacilli</taxon>
        <taxon>Bacillales</taxon>
        <taxon>Bacillaceae</taxon>
        <taxon>Evansella</taxon>
    </lineage>
</organism>
<gene>
    <name evidence="5" type="ORF">SAMN05421736_10745</name>
</gene>
<evidence type="ECO:0000259" key="4">
    <source>
        <dbReference type="PROSITE" id="PS50893"/>
    </source>
</evidence>
<evidence type="ECO:0000313" key="5">
    <source>
        <dbReference type="EMBL" id="SDZ16733.1"/>
    </source>
</evidence>
<dbReference type="EMBL" id="FNPI01000007">
    <property type="protein sequence ID" value="SDZ16733.1"/>
    <property type="molecule type" value="Genomic_DNA"/>
</dbReference>
<dbReference type="STRING" id="1503961.SAMN05421736_10745"/>
<dbReference type="OrthoDB" id="9804819at2"/>
<dbReference type="PANTHER" id="PTHR42939">
    <property type="entry name" value="ABC TRANSPORTER ATP-BINDING PROTEIN ALBC-RELATED"/>
    <property type="match status" value="1"/>
</dbReference>
<keyword evidence="2" id="KW-0547">Nucleotide-binding</keyword>
<dbReference type="InterPro" id="IPR027417">
    <property type="entry name" value="P-loop_NTPase"/>
</dbReference>
<feature type="domain" description="ABC transporter" evidence="4">
    <location>
        <begin position="1"/>
        <end position="226"/>
    </location>
</feature>